<dbReference type="AlphaFoldDB" id="A0A1M6XV59"/>
<feature type="transmembrane region" description="Helical" evidence="2">
    <location>
        <begin position="20"/>
        <end position="44"/>
    </location>
</feature>
<dbReference type="EMBL" id="LT670844">
    <property type="protein sequence ID" value="SHL09796.1"/>
    <property type="molecule type" value="Genomic_DNA"/>
</dbReference>
<feature type="region of interest" description="Disordered" evidence="1">
    <location>
        <begin position="89"/>
        <end position="109"/>
    </location>
</feature>
<evidence type="ECO:0000313" key="3">
    <source>
        <dbReference type="EMBL" id="SHL09796.1"/>
    </source>
</evidence>
<reference evidence="3 4" key="1">
    <citation type="submission" date="2016-11" db="EMBL/GenBank/DDBJ databases">
        <authorList>
            <person name="Jaros S."/>
            <person name="Januszkiewicz K."/>
            <person name="Wedrychowicz H."/>
        </authorList>
    </citation>
    <scope>NUCLEOTIDE SEQUENCE [LARGE SCALE GENOMIC DNA]</scope>
    <source>
        <strain evidence="3 4">GAS499</strain>
    </source>
</reference>
<organism evidence="3 4">
    <name type="scientific">Bradyrhizobium lablabi</name>
    <dbReference type="NCBI Taxonomy" id="722472"/>
    <lineage>
        <taxon>Bacteria</taxon>
        <taxon>Pseudomonadati</taxon>
        <taxon>Pseudomonadota</taxon>
        <taxon>Alphaproteobacteria</taxon>
        <taxon>Hyphomicrobiales</taxon>
        <taxon>Nitrobacteraceae</taxon>
        <taxon>Bradyrhizobium</taxon>
    </lineage>
</organism>
<protein>
    <submittedName>
        <fullName evidence="3">Uncharacterized protein</fullName>
    </submittedName>
</protein>
<sequence>MEGTGNEDRTSSTVPARMGVGSWIILIVLLLLLVATGVVIYFGWTLASGTDVPTSGYAAMAFGVIISLAVGFGLMALVFYSSRKGYDEPPALIVTENDSTESKDVPGTE</sequence>
<keyword evidence="2" id="KW-1133">Transmembrane helix</keyword>
<keyword evidence="2" id="KW-0812">Transmembrane</keyword>
<dbReference type="Proteomes" id="UP000189935">
    <property type="component" value="Chromosome I"/>
</dbReference>
<gene>
    <name evidence="3" type="ORF">SAMN05444159_4986</name>
</gene>
<evidence type="ECO:0000256" key="1">
    <source>
        <dbReference type="SAM" id="MobiDB-lite"/>
    </source>
</evidence>
<dbReference type="RefSeq" id="WP_244562049.1">
    <property type="nucleotide sequence ID" value="NZ_LT670844.1"/>
</dbReference>
<evidence type="ECO:0000313" key="4">
    <source>
        <dbReference type="Proteomes" id="UP000189935"/>
    </source>
</evidence>
<name>A0A1M6XV59_9BRAD</name>
<feature type="transmembrane region" description="Helical" evidence="2">
    <location>
        <begin position="56"/>
        <end position="80"/>
    </location>
</feature>
<feature type="compositionally biased region" description="Basic and acidic residues" evidence="1">
    <location>
        <begin position="100"/>
        <end position="109"/>
    </location>
</feature>
<evidence type="ECO:0000256" key="2">
    <source>
        <dbReference type="SAM" id="Phobius"/>
    </source>
</evidence>
<accession>A0A1M6XV59</accession>
<proteinExistence type="predicted"/>
<keyword evidence="2" id="KW-0472">Membrane</keyword>